<proteinExistence type="inferred from homology"/>
<evidence type="ECO:0000256" key="2">
    <source>
        <dbReference type="PIRNR" id="PIRNR036514"/>
    </source>
</evidence>
<dbReference type="EMBL" id="OU893340">
    <property type="protein sequence ID" value="CAG9796300.1"/>
    <property type="molecule type" value="Genomic_DNA"/>
</dbReference>
<dbReference type="GO" id="GO:0009408">
    <property type="term" value="P:response to heat"/>
    <property type="evidence" value="ECO:0007669"/>
    <property type="project" value="UniProtKB-ARBA"/>
</dbReference>
<feature type="binding site" evidence="3">
    <location>
        <position position="99"/>
    </location>
    <ligand>
        <name>Zn(2+)</name>
        <dbReference type="ChEBI" id="CHEBI:29105"/>
        <label>1</label>
    </ligand>
</feature>
<dbReference type="PANTHER" id="PTHR45640">
    <property type="entry name" value="HEAT SHOCK PROTEIN HSP-12.2-RELATED"/>
    <property type="match status" value="1"/>
</dbReference>
<gene>
    <name evidence="7" type="ORF">DIATSA_LOCUS13497</name>
</gene>
<organism evidence="7 8">
    <name type="scientific">Diatraea saccharalis</name>
    <name type="common">sugarcane borer</name>
    <dbReference type="NCBI Taxonomy" id="40085"/>
    <lineage>
        <taxon>Eukaryota</taxon>
        <taxon>Metazoa</taxon>
        <taxon>Ecdysozoa</taxon>
        <taxon>Arthropoda</taxon>
        <taxon>Hexapoda</taxon>
        <taxon>Insecta</taxon>
        <taxon>Pterygota</taxon>
        <taxon>Neoptera</taxon>
        <taxon>Endopterygota</taxon>
        <taxon>Lepidoptera</taxon>
        <taxon>Glossata</taxon>
        <taxon>Ditrysia</taxon>
        <taxon>Pyraloidea</taxon>
        <taxon>Crambidae</taxon>
        <taxon>Crambinae</taxon>
        <taxon>Diatraea</taxon>
    </lineage>
</organism>
<evidence type="ECO:0000256" key="3">
    <source>
        <dbReference type="PIRSR" id="PIRSR036514-1"/>
    </source>
</evidence>
<dbReference type="SUPFAM" id="SSF49764">
    <property type="entry name" value="HSP20-like chaperones"/>
    <property type="match status" value="1"/>
</dbReference>
<evidence type="ECO:0000256" key="4">
    <source>
        <dbReference type="PROSITE-ProRule" id="PRU00285"/>
    </source>
</evidence>
<evidence type="ECO:0000256" key="5">
    <source>
        <dbReference type="RuleBase" id="RU003616"/>
    </source>
</evidence>
<dbReference type="PIRSF" id="PIRSF036514">
    <property type="entry name" value="Sm_HSP_B1"/>
    <property type="match status" value="1"/>
</dbReference>
<keyword evidence="1" id="KW-0346">Stress response</keyword>
<dbReference type="Proteomes" id="UP001153714">
    <property type="component" value="Chromosome 9"/>
</dbReference>
<dbReference type="GO" id="GO:0042026">
    <property type="term" value="P:protein refolding"/>
    <property type="evidence" value="ECO:0007669"/>
    <property type="project" value="TreeGrafter"/>
</dbReference>
<keyword evidence="3" id="KW-0862">Zinc</keyword>
<protein>
    <recommendedName>
        <fullName evidence="6">SHSP domain-containing protein</fullName>
    </recommendedName>
</protein>
<reference evidence="7" key="1">
    <citation type="submission" date="2021-12" db="EMBL/GenBank/DDBJ databases">
        <authorList>
            <person name="King R."/>
        </authorList>
    </citation>
    <scope>NUCLEOTIDE SEQUENCE</scope>
</reference>
<dbReference type="CDD" id="cd06526">
    <property type="entry name" value="metazoan_ACD"/>
    <property type="match status" value="1"/>
</dbReference>
<name>A0A9N9RGQ0_9NEOP</name>
<evidence type="ECO:0000313" key="8">
    <source>
        <dbReference type="Proteomes" id="UP001153714"/>
    </source>
</evidence>
<dbReference type="InterPro" id="IPR001436">
    <property type="entry name" value="Alpha-crystallin/sHSP_animal"/>
</dbReference>
<dbReference type="InterPro" id="IPR008978">
    <property type="entry name" value="HSP20-like_chaperone"/>
</dbReference>
<dbReference type="AlphaFoldDB" id="A0A9N9RGQ0"/>
<reference evidence="7" key="2">
    <citation type="submission" date="2022-10" db="EMBL/GenBank/DDBJ databases">
        <authorList>
            <consortium name="ENA_rothamsted_submissions"/>
            <consortium name="culmorum"/>
            <person name="King R."/>
        </authorList>
    </citation>
    <scope>NUCLEOTIDE SEQUENCE</scope>
</reference>
<evidence type="ECO:0000256" key="1">
    <source>
        <dbReference type="ARBA" id="ARBA00023016"/>
    </source>
</evidence>
<dbReference type="InterPro" id="IPR002068">
    <property type="entry name" value="A-crystallin/Hsp20_dom"/>
</dbReference>
<feature type="domain" description="SHSP" evidence="6">
    <location>
        <begin position="50"/>
        <end position="161"/>
    </location>
</feature>
<accession>A0A9N9RGQ0</accession>
<keyword evidence="8" id="KW-1185">Reference proteome</keyword>
<feature type="binding site" evidence="3">
    <location>
        <position position="101"/>
    </location>
    <ligand>
        <name>Zn(2+)</name>
        <dbReference type="ChEBI" id="CHEBI:29105"/>
        <label>1</label>
    </ligand>
</feature>
<dbReference type="PANTHER" id="PTHR45640:SF13">
    <property type="entry name" value="HEAT SHOCK PROTEIN 22-RELATED"/>
    <property type="match status" value="1"/>
</dbReference>
<comment type="similarity">
    <text evidence="2 4 5">Belongs to the small heat shock protein (HSP20) family.</text>
</comment>
<dbReference type="PRINTS" id="PR00299">
    <property type="entry name" value="ACRYSTALLIN"/>
</dbReference>
<dbReference type="GO" id="GO:0051082">
    <property type="term" value="F:unfolded protein binding"/>
    <property type="evidence" value="ECO:0007669"/>
    <property type="project" value="TreeGrafter"/>
</dbReference>
<dbReference type="Gene3D" id="2.60.40.790">
    <property type="match status" value="1"/>
</dbReference>
<feature type="binding site" evidence="3">
    <location>
        <position position="106"/>
    </location>
    <ligand>
        <name>Zn(2+)</name>
        <dbReference type="ChEBI" id="CHEBI:29105"/>
        <label>1</label>
    </ligand>
</feature>
<dbReference type="Pfam" id="PF00011">
    <property type="entry name" value="HSP20"/>
    <property type="match status" value="1"/>
</dbReference>
<dbReference type="GO" id="GO:0005634">
    <property type="term" value="C:nucleus"/>
    <property type="evidence" value="ECO:0007669"/>
    <property type="project" value="TreeGrafter"/>
</dbReference>
<sequence>MSLYPFFLDYERPRPRRLLDQHFGLGLTPQDYLTVIAVPQPNPEYYRNWRNLQAASRDVGSTIKEDKDKFQINLDVQHFAPEEISVKTVDGYLVVEAKHEERQDEHGYISRSFTRRYALPDGIETDNVTSKLSSDGVLTISAPLKAPPKVANERVVPIVHTGPVKKQVEESKE</sequence>
<evidence type="ECO:0000313" key="7">
    <source>
        <dbReference type="EMBL" id="CAG9796300.1"/>
    </source>
</evidence>
<dbReference type="GO" id="GO:0005737">
    <property type="term" value="C:cytoplasm"/>
    <property type="evidence" value="ECO:0007669"/>
    <property type="project" value="TreeGrafter"/>
</dbReference>
<dbReference type="GO" id="GO:0046872">
    <property type="term" value="F:metal ion binding"/>
    <property type="evidence" value="ECO:0007669"/>
    <property type="project" value="UniProtKB-KW"/>
</dbReference>
<dbReference type="InterPro" id="IPR055269">
    <property type="entry name" value="Alpha-crystallin/HSP_16"/>
</dbReference>
<dbReference type="PROSITE" id="PS01031">
    <property type="entry name" value="SHSP"/>
    <property type="match status" value="1"/>
</dbReference>
<keyword evidence="3" id="KW-0479">Metal-binding</keyword>
<evidence type="ECO:0000259" key="6">
    <source>
        <dbReference type="PROSITE" id="PS01031"/>
    </source>
</evidence>
<dbReference type="OrthoDB" id="1431247at2759"/>